<accession>A0A917M9B9</accession>
<comment type="subcellular location">
    <subcellularLocation>
        <location evidence="1">Cytoplasm</location>
    </subcellularLocation>
</comment>
<keyword evidence="5" id="KW-0805">Transcription regulation</keyword>
<name>A0A917M9B9_9BACL</name>
<keyword evidence="7" id="KW-0804">Transcription</keyword>
<dbReference type="InterPro" id="IPR009057">
    <property type="entry name" value="Homeodomain-like_sf"/>
</dbReference>
<comment type="caution">
    <text evidence="11">The sequence shown here is derived from an EMBL/GenBank/DDBJ whole genome shotgun (WGS) entry which is preliminary data.</text>
</comment>
<dbReference type="PROSITE" id="PS01124">
    <property type="entry name" value="HTH_ARAC_FAMILY_2"/>
    <property type="match status" value="1"/>
</dbReference>
<gene>
    <name evidence="11" type="ORF">GCM10010918_49650</name>
</gene>
<evidence type="ECO:0000256" key="2">
    <source>
        <dbReference type="ARBA" id="ARBA00022490"/>
    </source>
</evidence>
<evidence type="ECO:0000313" key="12">
    <source>
        <dbReference type="Proteomes" id="UP000600247"/>
    </source>
</evidence>
<dbReference type="CDD" id="cd17536">
    <property type="entry name" value="REC_YesN-like"/>
    <property type="match status" value="1"/>
</dbReference>
<dbReference type="Pfam" id="PF17853">
    <property type="entry name" value="GGDEF_2"/>
    <property type="match status" value="1"/>
</dbReference>
<sequence>MYKVLIAEDEMWVRLGLKNSINWENLGMTVAGDVANGVEAWEHYQKDKPDIVITDIRMPEMDGMELIDRIREHDAATKIIILTCLEEFGLIQTAMRNGVSDFILKLTMESNEMVNILAKVKQELDEERADSSKHLLRDIDVLKESFVKDYLFRNRYSQEEFLRYVSEYKLMLDPHNIRICLMDIHHYHRLKVRFGDERGQLLRMSMLNVLQEILRDYGCGEVCHDADNRYLFLLSFGNSLSENEQFQQLHQLLDHIRRVMRSYFNIAVTFAVSSTAHDLSPLRAMYRECLHAMSYKLYVNTDHFICGDVNLQLKAEEKIHTSLAGLAEVLSLHGEQLSKEFSHWSERMKERELPESREATVRDFNYLFHRLSLHVPHQSQESAELVTQCTLRLESCETWDEMVQLAETFIQGLMQTRQIPMSRKVAEAVAYINRNFQGELTLQDVADVVGVSPNYLSSLLKKELDVNFSEYLIHIRVEKAKRLLLESDLRSYEVADHVGFMDHSHFSRTFKKSTGMGPREFRKRWGQVEEISDDE</sequence>
<evidence type="ECO:0000256" key="3">
    <source>
        <dbReference type="ARBA" id="ARBA00022553"/>
    </source>
</evidence>
<keyword evidence="6 11" id="KW-0238">DNA-binding</keyword>
<dbReference type="PANTHER" id="PTHR42713">
    <property type="entry name" value="HISTIDINE KINASE-RELATED"/>
    <property type="match status" value="1"/>
</dbReference>
<dbReference type="Pfam" id="PF12833">
    <property type="entry name" value="HTH_18"/>
    <property type="match status" value="1"/>
</dbReference>
<dbReference type="Proteomes" id="UP000600247">
    <property type="component" value="Unassembled WGS sequence"/>
</dbReference>
<dbReference type="GO" id="GO:0043565">
    <property type="term" value="F:sequence-specific DNA binding"/>
    <property type="evidence" value="ECO:0007669"/>
    <property type="project" value="InterPro"/>
</dbReference>
<dbReference type="SUPFAM" id="SSF52172">
    <property type="entry name" value="CheY-like"/>
    <property type="match status" value="1"/>
</dbReference>
<proteinExistence type="predicted"/>
<keyword evidence="4" id="KW-0902">Two-component regulatory system</keyword>
<evidence type="ECO:0000256" key="5">
    <source>
        <dbReference type="ARBA" id="ARBA00023015"/>
    </source>
</evidence>
<keyword evidence="2" id="KW-0963">Cytoplasm</keyword>
<dbReference type="GO" id="GO:0005737">
    <property type="term" value="C:cytoplasm"/>
    <property type="evidence" value="ECO:0007669"/>
    <property type="project" value="UniProtKB-SubCell"/>
</dbReference>
<evidence type="ECO:0000259" key="10">
    <source>
        <dbReference type="PROSITE" id="PS50110"/>
    </source>
</evidence>
<dbReference type="InterPro" id="IPR011006">
    <property type="entry name" value="CheY-like_superfamily"/>
</dbReference>
<dbReference type="InterPro" id="IPR018060">
    <property type="entry name" value="HTH_AraC"/>
</dbReference>
<dbReference type="InterPro" id="IPR051552">
    <property type="entry name" value="HptR"/>
</dbReference>
<feature type="domain" description="HTH araC/xylS-type" evidence="9">
    <location>
        <begin position="426"/>
        <end position="524"/>
    </location>
</feature>
<dbReference type="Gene3D" id="1.10.10.60">
    <property type="entry name" value="Homeodomain-like"/>
    <property type="match status" value="2"/>
</dbReference>
<feature type="modified residue" description="4-aspartylphosphate" evidence="8">
    <location>
        <position position="55"/>
    </location>
</feature>
<evidence type="ECO:0000256" key="4">
    <source>
        <dbReference type="ARBA" id="ARBA00023012"/>
    </source>
</evidence>
<dbReference type="SMART" id="SM00448">
    <property type="entry name" value="REC"/>
    <property type="match status" value="1"/>
</dbReference>
<dbReference type="InterPro" id="IPR041522">
    <property type="entry name" value="CdaR_GGDEF"/>
</dbReference>
<evidence type="ECO:0000256" key="6">
    <source>
        <dbReference type="ARBA" id="ARBA00023125"/>
    </source>
</evidence>
<protein>
    <submittedName>
        <fullName evidence="11">DNA-binding response regulator</fullName>
    </submittedName>
</protein>
<reference evidence="11 12" key="1">
    <citation type="journal article" date="2014" name="Int. J. Syst. Evol. Microbiol.">
        <title>Complete genome sequence of Corynebacterium casei LMG S-19264T (=DSM 44701T), isolated from a smear-ripened cheese.</title>
        <authorList>
            <consortium name="US DOE Joint Genome Institute (JGI-PGF)"/>
            <person name="Walter F."/>
            <person name="Albersmeier A."/>
            <person name="Kalinowski J."/>
            <person name="Ruckert C."/>
        </authorList>
    </citation>
    <scope>NUCLEOTIDE SEQUENCE [LARGE SCALE GENOMIC DNA]</scope>
    <source>
        <strain evidence="11 12">CGMCC 1.15286</strain>
    </source>
</reference>
<dbReference type="SMART" id="SM00342">
    <property type="entry name" value="HTH_ARAC"/>
    <property type="match status" value="1"/>
</dbReference>
<keyword evidence="12" id="KW-1185">Reference proteome</keyword>
<feature type="domain" description="Response regulatory" evidence="10">
    <location>
        <begin position="3"/>
        <end position="120"/>
    </location>
</feature>
<evidence type="ECO:0000259" key="9">
    <source>
        <dbReference type="PROSITE" id="PS01124"/>
    </source>
</evidence>
<evidence type="ECO:0000256" key="7">
    <source>
        <dbReference type="ARBA" id="ARBA00023163"/>
    </source>
</evidence>
<evidence type="ECO:0000256" key="1">
    <source>
        <dbReference type="ARBA" id="ARBA00004496"/>
    </source>
</evidence>
<organism evidence="11 12">
    <name type="scientific">Paenibacillus radicis</name>
    <name type="common">ex Gao et al. 2016</name>
    <dbReference type="NCBI Taxonomy" id="1737354"/>
    <lineage>
        <taxon>Bacteria</taxon>
        <taxon>Bacillati</taxon>
        <taxon>Bacillota</taxon>
        <taxon>Bacilli</taxon>
        <taxon>Bacillales</taxon>
        <taxon>Paenibacillaceae</taxon>
        <taxon>Paenibacillus</taxon>
    </lineage>
</organism>
<dbReference type="Pfam" id="PF00072">
    <property type="entry name" value="Response_reg"/>
    <property type="match status" value="1"/>
</dbReference>
<dbReference type="GO" id="GO:0003700">
    <property type="term" value="F:DNA-binding transcription factor activity"/>
    <property type="evidence" value="ECO:0007669"/>
    <property type="project" value="InterPro"/>
</dbReference>
<dbReference type="RefSeq" id="WP_188892388.1">
    <property type="nucleotide sequence ID" value="NZ_BMHY01000015.1"/>
</dbReference>
<dbReference type="InterPro" id="IPR001789">
    <property type="entry name" value="Sig_transdc_resp-reg_receiver"/>
</dbReference>
<dbReference type="PROSITE" id="PS50110">
    <property type="entry name" value="RESPONSE_REGULATORY"/>
    <property type="match status" value="1"/>
</dbReference>
<dbReference type="EMBL" id="BMHY01000015">
    <property type="protein sequence ID" value="GGG85697.1"/>
    <property type="molecule type" value="Genomic_DNA"/>
</dbReference>
<dbReference type="PANTHER" id="PTHR42713:SF3">
    <property type="entry name" value="TRANSCRIPTIONAL REGULATORY PROTEIN HPTR"/>
    <property type="match status" value="1"/>
</dbReference>
<dbReference type="GO" id="GO:0000160">
    <property type="term" value="P:phosphorelay signal transduction system"/>
    <property type="evidence" value="ECO:0007669"/>
    <property type="project" value="UniProtKB-KW"/>
</dbReference>
<keyword evidence="3 8" id="KW-0597">Phosphoprotein</keyword>
<dbReference type="SUPFAM" id="SSF46689">
    <property type="entry name" value="Homeodomain-like"/>
    <property type="match status" value="2"/>
</dbReference>
<dbReference type="AlphaFoldDB" id="A0A917M9B9"/>
<evidence type="ECO:0000313" key="11">
    <source>
        <dbReference type="EMBL" id="GGG85697.1"/>
    </source>
</evidence>
<evidence type="ECO:0000256" key="8">
    <source>
        <dbReference type="PROSITE-ProRule" id="PRU00169"/>
    </source>
</evidence>
<dbReference type="Gene3D" id="3.40.50.2300">
    <property type="match status" value="1"/>
</dbReference>